<dbReference type="PANTHER" id="PTHR31956:SF1">
    <property type="entry name" value="NON-SPECIFIC PHOSPHOLIPASE C1"/>
    <property type="match status" value="1"/>
</dbReference>
<protein>
    <recommendedName>
        <fullName evidence="5">Phospholipase</fullName>
    </recommendedName>
</protein>
<reference evidence="3 4" key="1">
    <citation type="journal article" date="2019" name="Nat. Microbiol.">
        <title>Mediterranean grassland soil C-N compound turnover is dependent on rainfall and depth, and is mediated by genomically divergent microorganisms.</title>
        <authorList>
            <person name="Diamond S."/>
            <person name="Andeer P.F."/>
            <person name="Li Z."/>
            <person name="Crits-Christoph A."/>
            <person name="Burstein D."/>
            <person name="Anantharaman K."/>
            <person name="Lane K.R."/>
            <person name="Thomas B.C."/>
            <person name="Pan C."/>
            <person name="Northen T.R."/>
            <person name="Banfield J.F."/>
        </authorList>
    </citation>
    <scope>NUCLEOTIDE SEQUENCE [LARGE SCALE GENOMIC DNA]</scope>
    <source>
        <strain evidence="3">NP_3</strain>
    </source>
</reference>
<evidence type="ECO:0000313" key="4">
    <source>
        <dbReference type="Proteomes" id="UP000318509"/>
    </source>
</evidence>
<dbReference type="Proteomes" id="UP000318509">
    <property type="component" value="Unassembled WGS sequence"/>
</dbReference>
<keyword evidence="1" id="KW-0378">Hydrolase</keyword>
<evidence type="ECO:0000313" key="3">
    <source>
        <dbReference type="EMBL" id="TMI87930.1"/>
    </source>
</evidence>
<evidence type="ECO:0000256" key="2">
    <source>
        <dbReference type="SAM" id="MobiDB-lite"/>
    </source>
</evidence>
<dbReference type="EMBL" id="VBAK01000149">
    <property type="protein sequence ID" value="TMI87930.1"/>
    <property type="molecule type" value="Genomic_DNA"/>
</dbReference>
<feature type="region of interest" description="Disordered" evidence="2">
    <location>
        <begin position="325"/>
        <end position="373"/>
    </location>
</feature>
<dbReference type="InterPro" id="IPR007312">
    <property type="entry name" value="Phosphoesterase"/>
</dbReference>
<proteinExistence type="predicted"/>
<dbReference type="Pfam" id="PF04185">
    <property type="entry name" value="Phosphoesterase"/>
    <property type="match status" value="2"/>
</dbReference>
<comment type="caution">
    <text evidence="3">The sequence shown here is derived from an EMBL/GenBank/DDBJ whole genome shotgun (WGS) entry which is preliminary data.</text>
</comment>
<sequence length="373" mass="40413">MAAKSPIEHVVLIIKENHAFDNYFGTFPGANGMALPHSPNPPSQDPDHRHGAWLTRKQTAVRLQFTEQDIPAYFAYARQFTLCDNYFTDVAGPSTPNHLMLIAADSPVIENPPGYRRGTGGPVFQLPSLPAGLQKANLTWRNYGGYAFSFIAGLGKQNQTTSDQFVRDAGAGTLPTVSWVYAPHDASEHPPDSQDSGKPLVGNVTHGMQWTVDQVNAIVKGGLWPKIAIFITWDDWGGWFDHVDPPNVESWQGNGQHPAWNGTQFRYGSRVGCLALSPFVRSGYVSKALHSHVSLLKFCCAQLGVPAWNDRLRKADDMSDCFEFSRSPVPAPSSGGAVAAPGGIPGPRGGPRPSKRPRGGAPGGRRPSKRRGA</sequence>
<evidence type="ECO:0008006" key="5">
    <source>
        <dbReference type="Google" id="ProtNLM"/>
    </source>
</evidence>
<evidence type="ECO:0000256" key="1">
    <source>
        <dbReference type="ARBA" id="ARBA00022801"/>
    </source>
</evidence>
<organism evidence="3 4">
    <name type="scientific">Candidatus Segetimicrobium genomatis</name>
    <dbReference type="NCBI Taxonomy" id="2569760"/>
    <lineage>
        <taxon>Bacteria</taxon>
        <taxon>Bacillati</taxon>
        <taxon>Candidatus Sysuimicrobiota</taxon>
        <taxon>Candidatus Sysuimicrobiia</taxon>
        <taxon>Candidatus Sysuimicrobiales</taxon>
        <taxon>Candidatus Segetimicrobiaceae</taxon>
        <taxon>Candidatus Segetimicrobium</taxon>
    </lineage>
</organism>
<feature type="compositionally biased region" description="Low complexity" evidence="2">
    <location>
        <begin position="325"/>
        <end position="342"/>
    </location>
</feature>
<gene>
    <name evidence="3" type="ORF">E6H00_14185</name>
</gene>
<dbReference type="GO" id="GO:0042578">
    <property type="term" value="F:phosphoric ester hydrolase activity"/>
    <property type="evidence" value="ECO:0007669"/>
    <property type="project" value="UniProtKB-ARBA"/>
</dbReference>
<dbReference type="InterPro" id="IPR017850">
    <property type="entry name" value="Alkaline_phosphatase_core_sf"/>
</dbReference>
<dbReference type="PANTHER" id="PTHR31956">
    <property type="entry name" value="NON-SPECIFIC PHOSPHOLIPASE C4-RELATED"/>
    <property type="match status" value="1"/>
</dbReference>
<dbReference type="AlphaFoldDB" id="A0A537JWR8"/>
<name>A0A537JWR8_9BACT</name>
<dbReference type="Gene3D" id="3.40.720.10">
    <property type="entry name" value="Alkaline Phosphatase, subunit A"/>
    <property type="match status" value="2"/>
</dbReference>
<accession>A0A537JWR8</accession>